<reference evidence="4 5" key="1">
    <citation type="submission" date="2016-03" db="EMBL/GenBank/DDBJ databases">
        <authorList>
            <person name="Devillers H."/>
        </authorList>
    </citation>
    <scope>NUCLEOTIDE SEQUENCE [LARGE SCALE GENOMIC DNA]</scope>
    <source>
        <strain evidence="4">CBS 11717</strain>
    </source>
</reference>
<dbReference type="OrthoDB" id="25129at2759"/>
<protein>
    <recommendedName>
        <fullName evidence="3">Cytoplasmic tRNA 2-thiolation protein 2</fullName>
    </recommendedName>
</protein>
<gene>
    <name evidence="3" type="primary">NCS2</name>
    <name evidence="3" type="synonym">CTU2</name>
    <name evidence="4" type="ORF">LAMI_0B02036G</name>
</gene>
<sequence length="472" mass="53572">MIIETVLCQRCKKIDAVLCSRKEYFCPVCFEKFVSLKQRKQMMSDNYFQDIFKVIYGDKLRSVEEASTMNRESRVLVPLSFGSSSLLTLDILHGILKEQFTVHRGTVGFTLDAVTCCRYQEMGEVRRRLHKLRDRYSDSGVEIKFHLIDLDKAFETCNDHIRIVLNDSTFSSRYVALERLQKVSMSDVLKECGGKSAQEDLVTAFTDRIVKDFAQRGNYKAILWGHSMTRLADEVISLVVKGRGAQIADTLNTSDFDESFGGEFKPLYPLRDVLLSEVDALCHLKGLAPLLYKYAPNYSLLLVRPSEADKITPKPKYLPKNMTINGLARKYFDDIEDNYSNVISTVVRTGAKLAPPTCEVDNAPNCTLCRSMIYKDAPGWLQSITENLGHPIEDDADFQLYEAWSKSQLGEVHADYIELTGDFQRRGDDALLCYGCITTVLSSSTKSLVWINSDKQDALDDISRYILTDEED</sequence>
<dbReference type="PANTHER" id="PTHR20882:SF14">
    <property type="entry name" value="CYTOPLASMIC TRNA 2-THIOLATION PROTEIN 2"/>
    <property type="match status" value="1"/>
</dbReference>
<proteinExistence type="inferred from homology"/>
<dbReference type="GO" id="GO:0002143">
    <property type="term" value="P:tRNA wobble position uridine thiolation"/>
    <property type="evidence" value="ECO:0007669"/>
    <property type="project" value="TreeGrafter"/>
</dbReference>
<dbReference type="HAMAP" id="MF_03054">
    <property type="entry name" value="CTU2"/>
    <property type="match status" value="1"/>
</dbReference>
<evidence type="ECO:0000256" key="1">
    <source>
        <dbReference type="ARBA" id="ARBA00022490"/>
    </source>
</evidence>
<keyword evidence="1 3" id="KW-0963">Cytoplasm</keyword>
<dbReference type="PANTHER" id="PTHR20882">
    <property type="entry name" value="CYTOPLASMIC TRNA 2-THIOLATION PROTEIN 2"/>
    <property type="match status" value="1"/>
</dbReference>
<dbReference type="EMBL" id="LT598464">
    <property type="protein sequence ID" value="SCU80373.1"/>
    <property type="molecule type" value="Genomic_DNA"/>
</dbReference>
<dbReference type="Gene3D" id="3.40.50.620">
    <property type="entry name" value="HUPs"/>
    <property type="match status" value="1"/>
</dbReference>
<dbReference type="Proteomes" id="UP000191024">
    <property type="component" value="Chromosome B"/>
</dbReference>
<dbReference type="GO" id="GO:0032447">
    <property type="term" value="P:protein urmylation"/>
    <property type="evidence" value="ECO:0007669"/>
    <property type="project" value="UniProtKB-UniRule"/>
</dbReference>
<dbReference type="AlphaFoldDB" id="A0A1G4IUH1"/>
<keyword evidence="2 3" id="KW-0819">tRNA processing</keyword>
<evidence type="ECO:0000313" key="5">
    <source>
        <dbReference type="Proteomes" id="UP000191024"/>
    </source>
</evidence>
<dbReference type="GO" id="GO:0000049">
    <property type="term" value="F:tRNA binding"/>
    <property type="evidence" value="ECO:0007669"/>
    <property type="project" value="InterPro"/>
</dbReference>
<comment type="function">
    <text evidence="3">Plays a central role in 2-thiolation of mcm(5)S(2)U at tRNA wobble positions of tRNA(Lys), tRNA(Glu) and tRNA(Gln). May act by forming a heterodimer with NCS6 that ligates sulfur from thiocarboxylated URM1 onto the uridine of tRNAs at wobble position. Prior mcm(5) tRNA modification by the elongator complex is required for 2-thiolation. May also be involved in protein urmylation.</text>
</comment>
<dbReference type="InterPro" id="IPR014729">
    <property type="entry name" value="Rossmann-like_a/b/a_fold"/>
</dbReference>
<dbReference type="STRING" id="1230905.A0A1G4IUH1"/>
<evidence type="ECO:0000256" key="2">
    <source>
        <dbReference type="ARBA" id="ARBA00022694"/>
    </source>
</evidence>
<name>A0A1G4IUH1_9SACH</name>
<dbReference type="SUPFAM" id="SSF52402">
    <property type="entry name" value="Adenine nucleotide alpha hydrolases-like"/>
    <property type="match status" value="1"/>
</dbReference>
<keyword evidence="5" id="KW-1185">Reference proteome</keyword>
<accession>A0A1G4IUH1</accession>
<comment type="similarity">
    <text evidence="3">Belongs to the CTU2/NCS2 family.</text>
</comment>
<dbReference type="UniPathway" id="UPA00988"/>
<dbReference type="InterPro" id="IPR019407">
    <property type="entry name" value="CTU2"/>
</dbReference>
<comment type="pathway">
    <text evidence="3">tRNA modification; 5-methoxycarbonylmethyl-2-thiouridine-tRNA biosynthesis.</text>
</comment>
<dbReference type="GO" id="GO:0016783">
    <property type="term" value="F:sulfurtransferase activity"/>
    <property type="evidence" value="ECO:0007669"/>
    <property type="project" value="TreeGrafter"/>
</dbReference>
<dbReference type="Pfam" id="PF10288">
    <property type="entry name" value="CTU2"/>
    <property type="match status" value="1"/>
</dbReference>
<comment type="subcellular location">
    <subcellularLocation>
        <location evidence="3">Cytoplasm</location>
    </subcellularLocation>
</comment>
<dbReference type="GO" id="GO:0016779">
    <property type="term" value="F:nucleotidyltransferase activity"/>
    <property type="evidence" value="ECO:0007669"/>
    <property type="project" value="UniProtKB-UniRule"/>
</dbReference>
<evidence type="ECO:0000313" key="4">
    <source>
        <dbReference type="EMBL" id="SCU80373.1"/>
    </source>
</evidence>
<organism evidence="4 5">
    <name type="scientific">Lachancea mirantina</name>
    <dbReference type="NCBI Taxonomy" id="1230905"/>
    <lineage>
        <taxon>Eukaryota</taxon>
        <taxon>Fungi</taxon>
        <taxon>Dikarya</taxon>
        <taxon>Ascomycota</taxon>
        <taxon>Saccharomycotina</taxon>
        <taxon>Saccharomycetes</taxon>
        <taxon>Saccharomycetales</taxon>
        <taxon>Saccharomycetaceae</taxon>
        <taxon>Lachancea</taxon>
    </lineage>
</organism>
<dbReference type="GO" id="GO:0005829">
    <property type="term" value="C:cytosol"/>
    <property type="evidence" value="ECO:0007669"/>
    <property type="project" value="TreeGrafter"/>
</dbReference>
<evidence type="ECO:0000256" key="3">
    <source>
        <dbReference type="HAMAP-Rule" id="MF_03054"/>
    </source>
</evidence>